<dbReference type="PANTHER" id="PTHR43296:SF2">
    <property type="entry name" value="PEROXISOMAL 2,4-DIENOYL-COA REDUCTASE [(3E)-ENOYL-COA-PRODUCING]"/>
    <property type="match status" value="1"/>
</dbReference>
<dbReference type="InterPro" id="IPR002347">
    <property type="entry name" value="SDR_fam"/>
</dbReference>
<evidence type="ECO:0000313" key="7">
    <source>
        <dbReference type="EMBL" id="EFJ18233.1"/>
    </source>
</evidence>
<name>D8SBD2_SELML</name>
<dbReference type="KEGG" id="smo:SELMODRAFT_178329"/>
<dbReference type="InterPro" id="IPR045017">
    <property type="entry name" value="DECR2-like"/>
</dbReference>
<dbReference type="GO" id="GO:0005777">
    <property type="term" value="C:peroxisome"/>
    <property type="evidence" value="ECO:0000318"/>
    <property type="project" value="GO_Central"/>
</dbReference>
<evidence type="ECO:0000259" key="6">
    <source>
        <dbReference type="SMART" id="SM00822"/>
    </source>
</evidence>
<evidence type="ECO:0000256" key="2">
    <source>
        <dbReference type="ARBA" id="ARBA00023002"/>
    </source>
</evidence>
<comment type="catalytic activity">
    <reaction evidence="5">
        <text>a (2E,4Z)-dienoyl-CoA + NADPH + H(+) = a 4,5-saturated-(3E)-enoyl-CoA + NADP(+)</text>
        <dbReference type="Rhea" id="RHEA:61892"/>
        <dbReference type="ChEBI" id="CHEBI:15378"/>
        <dbReference type="ChEBI" id="CHEBI:57783"/>
        <dbReference type="ChEBI" id="CHEBI:58349"/>
        <dbReference type="ChEBI" id="CHEBI:85099"/>
        <dbReference type="ChEBI" id="CHEBI:85493"/>
        <dbReference type="EC" id="1.3.1.124"/>
    </reaction>
</comment>
<dbReference type="STRING" id="88036.D8SBD2"/>
<evidence type="ECO:0000313" key="8">
    <source>
        <dbReference type="Proteomes" id="UP000001514"/>
    </source>
</evidence>
<evidence type="ECO:0000256" key="4">
    <source>
        <dbReference type="ARBA" id="ARBA00048009"/>
    </source>
</evidence>
<dbReference type="Gramene" id="EFJ18233">
    <property type="protein sequence ID" value="EFJ18233"/>
    <property type="gene ID" value="SELMODRAFT_178329"/>
</dbReference>
<dbReference type="Proteomes" id="UP000001514">
    <property type="component" value="Unassembled WGS sequence"/>
</dbReference>
<dbReference type="GO" id="GO:0016628">
    <property type="term" value="F:oxidoreductase activity, acting on the CH-CH group of donors, NAD or NADP as acceptor"/>
    <property type="evidence" value="ECO:0000318"/>
    <property type="project" value="GO_Central"/>
</dbReference>
<dbReference type="eggNOG" id="KOG0725">
    <property type="taxonomic scope" value="Eukaryota"/>
</dbReference>
<dbReference type="PANTHER" id="PTHR43296">
    <property type="entry name" value="PEROXISOMAL 2,4-DIENOYL-COA REDUCTASE"/>
    <property type="match status" value="1"/>
</dbReference>
<dbReference type="GO" id="GO:0008670">
    <property type="term" value="F:2,4-dienoyl-CoA reductase (NADPH) activity"/>
    <property type="evidence" value="ECO:0007669"/>
    <property type="project" value="InterPro"/>
</dbReference>
<dbReference type="OrthoDB" id="1393670at2759"/>
<sequence length="297" mass="30856">MAPASPFVGDVLDGDVALVTGGGSGIGFEIALQLGLHGARLLLLGRRLPVLEAAKKSLSARGIQVEYAHGDVRSPDDAAKAVNLAVERFGKLSILVNSAAGNFLAPAELLTSKGFRTVLEIDTLGTFNMCHAAFPALKRSSSEKSVIINISATLHYGATWYQSHAAAAKAAIDSLTRSLSLEWGPIRVNGIAPGPIADTAGWEKLSVGVDSAASVRSREEIVEKTPAGRVGTTWDVAMAAVFLASSAGSWITGETIVVDGGNWLYYPPALPADAVAGASRAVEASSRRVGVPERSKL</sequence>
<organism evidence="8">
    <name type="scientific">Selaginella moellendorffii</name>
    <name type="common">Spikemoss</name>
    <dbReference type="NCBI Taxonomy" id="88036"/>
    <lineage>
        <taxon>Eukaryota</taxon>
        <taxon>Viridiplantae</taxon>
        <taxon>Streptophyta</taxon>
        <taxon>Embryophyta</taxon>
        <taxon>Tracheophyta</taxon>
        <taxon>Lycopodiopsida</taxon>
        <taxon>Selaginellales</taxon>
        <taxon>Selaginellaceae</taxon>
        <taxon>Selaginella</taxon>
    </lineage>
</organism>
<proteinExistence type="predicted"/>
<dbReference type="AlphaFoldDB" id="D8SBD2"/>
<dbReference type="GO" id="GO:0009062">
    <property type="term" value="P:fatty acid catabolic process"/>
    <property type="evidence" value="ECO:0007669"/>
    <property type="project" value="InterPro"/>
</dbReference>
<dbReference type="PRINTS" id="PR00081">
    <property type="entry name" value="GDHRDH"/>
</dbReference>
<gene>
    <name evidence="7" type="ORF">SELMODRAFT_178329</name>
</gene>
<dbReference type="GO" id="GO:0006631">
    <property type="term" value="P:fatty acid metabolic process"/>
    <property type="evidence" value="ECO:0000318"/>
    <property type="project" value="GO_Central"/>
</dbReference>
<dbReference type="EMBL" id="GL377610">
    <property type="protein sequence ID" value="EFJ18233.1"/>
    <property type="molecule type" value="Genomic_DNA"/>
</dbReference>
<dbReference type="InterPro" id="IPR057326">
    <property type="entry name" value="KR_dom"/>
</dbReference>
<dbReference type="InterPro" id="IPR036291">
    <property type="entry name" value="NAD(P)-bd_dom_sf"/>
</dbReference>
<dbReference type="SUPFAM" id="SSF51735">
    <property type="entry name" value="NAD(P)-binding Rossmann-fold domains"/>
    <property type="match status" value="1"/>
</dbReference>
<dbReference type="OMA" id="QLRDWSD"/>
<keyword evidence="8" id="KW-1185">Reference proteome</keyword>
<dbReference type="Pfam" id="PF13561">
    <property type="entry name" value="adh_short_C2"/>
    <property type="match status" value="1"/>
</dbReference>
<dbReference type="EC" id="1.3.1.124" evidence="3"/>
<dbReference type="InParanoid" id="D8SBD2"/>
<dbReference type="FunFam" id="3.40.50.720:FF:000084">
    <property type="entry name" value="Short-chain dehydrogenase reductase"/>
    <property type="match status" value="1"/>
</dbReference>
<accession>D8SBD2</accession>
<keyword evidence="2" id="KW-0560">Oxidoreductase</keyword>
<evidence type="ECO:0000256" key="5">
    <source>
        <dbReference type="ARBA" id="ARBA00048340"/>
    </source>
</evidence>
<dbReference type="Gene3D" id="3.40.50.720">
    <property type="entry name" value="NAD(P)-binding Rossmann-like Domain"/>
    <property type="match status" value="1"/>
</dbReference>
<dbReference type="SMART" id="SM00822">
    <property type="entry name" value="PKS_KR"/>
    <property type="match status" value="1"/>
</dbReference>
<feature type="domain" description="Ketoreductase" evidence="6">
    <location>
        <begin position="15"/>
        <end position="199"/>
    </location>
</feature>
<evidence type="ECO:0000256" key="1">
    <source>
        <dbReference type="ARBA" id="ARBA00022857"/>
    </source>
</evidence>
<evidence type="ECO:0000256" key="3">
    <source>
        <dbReference type="ARBA" id="ARBA00026117"/>
    </source>
</evidence>
<keyword evidence="1" id="KW-0521">NADP</keyword>
<protein>
    <recommendedName>
        <fullName evidence="3">2,4-dienoyl-CoA reductase [(3E)-enoyl-CoA-producing]</fullName>
        <ecNumber evidence="3">1.3.1.124</ecNumber>
    </recommendedName>
</protein>
<reference evidence="7 8" key="1">
    <citation type="journal article" date="2011" name="Science">
        <title>The Selaginella genome identifies genetic changes associated with the evolution of vascular plants.</title>
        <authorList>
            <person name="Banks J.A."/>
            <person name="Nishiyama T."/>
            <person name="Hasebe M."/>
            <person name="Bowman J.L."/>
            <person name="Gribskov M."/>
            <person name="dePamphilis C."/>
            <person name="Albert V.A."/>
            <person name="Aono N."/>
            <person name="Aoyama T."/>
            <person name="Ambrose B.A."/>
            <person name="Ashton N.W."/>
            <person name="Axtell M.J."/>
            <person name="Barker E."/>
            <person name="Barker M.S."/>
            <person name="Bennetzen J.L."/>
            <person name="Bonawitz N.D."/>
            <person name="Chapple C."/>
            <person name="Cheng C."/>
            <person name="Correa L.G."/>
            <person name="Dacre M."/>
            <person name="DeBarry J."/>
            <person name="Dreyer I."/>
            <person name="Elias M."/>
            <person name="Engstrom E.M."/>
            <person name="Estelle M."/>
            <person name="Feng L."/>
            <person name="Finet C."/>
            <person name="Floyd S.K."/>
            <person name="Frommer W.B."/>
            <person name="Fujita T."/>
            <person name="Gramzow L."/>
            <person name="Gutensohn M."/>
            <person name="Harholt J."/>
            <person name="Hattori M."/>
            <person name="Heyl A."/>
            <person name="Hirai T."/>
            <person name="Hiwatashi Y."/>
            <person name="Ishikawa M."/>
            <person name="Iwata M."/>
            <person name="Karol K.G."/>
            <person name="Koehler B."/>
            <person name="Kolukisaoglu U."/>
            <person name="Kubo M."/>
            <person name="Kurata T."/>
            <person name="Lalonde S."/>
            <person name="Li K."/>
            <person name="Li Y."/>
            <person name="Litt A."/>
            <person name="Lyons E."/>
            <person name="Manning G."/>
            <person name="Maruyama T."/>
            <person name="Michael T.P."/>
            <person name="Mikami K."/>
            <person name="Miyazaki S."/>
            <person name="Morinaga S."/>
            <person name="Murata T."/>
            <person name="Mueller-Roeber B."/>
            <person name="Nelson D.R."/>
            <person name="Obara M."/>
            <person name="Oguri Y."/>
            <person name="Olmstead R.G."/>
            <person name="Onodera N."/>
            <person name="Petersen B.L."/>
            <person name="Pils B."/>
            <person name="Prigge M."/>
            <person name="Rensing S.A."/>
            <person name="Riano-Pachon D.M."/>
            <person name="Roberts A.W."/>
            <person name="Sato Y."/>
            <person name="Scheller H.V."/>
            <person name="Schulz B."/>
            <person name="Schulz C."/>
            <person name="Shakirov E.V."/>
            <person name="Shibagaki N."/>
            <person name="Shinohara N."/>
            <person name="Shippen D.E."/>
            <person name="Soerensen I."/>
            <person name="Sotooka R."/>
            <person name="Sugimoto N."/>
            <person name="Sugita M."/>
            <person name="Sumikawa N."/>
            <person name="Tanurdzic M."/>
            <person name="Theissen G."/>
            <person name="Ulvskov P."/>
            <person name="Wakazuki S."/>
            <person name="Weng J.K."/>
            <person name="Willats W.W."/>
            <person name="Wipf D."/>
            <person name="Wolf P.G."/>
            <person name="Yang L."/>
            <person name="Zimmer A.D."/>
            <person name="Zhu Q."/>
            <person name="Mitros T."/>
            <person name="Hellsten U."/>
            <person name="Loque D."/>
            <person name="Otillar R."/>
            <person name="Salamov A."/>
            <person name="Schmutz J."/>
            <person name="Shapiro H."/>
            <person name="Lindquist E."/>
            <person name="Lucas S."/>
            <person name="Rokhsar D."/>
            <person name="Grigoriev I.V."/>
        </authorList>
    </citation>
    <scope>NUCLEOTIDE SEQUENCE [LARGE SCALE GENOMIC DNA]</scope>
</reference>
<comment type="catalytic activity">
    <reaction evidence="4">
        <text>a (2E,4E)-dienoyl-CoA + NADPH + H(+) = a 4,5-saturated-(3E)-enoyl-CoA + NADP(+)</text>
        <dbReference type="Rhea" id="RHEA:45912"/>
        <dbReference type="ChEBI" id="CHEBI:15378"/>
        <dbReference type="ChEBI" id="CHEBI:57783"/>
        <dbReference type="ChEBI" id="CHEBI:58349"/>
        <dbReference type="ChEBI" id="CHEBI:85101"/>
        <dbReference type="ChEBI" id="CHEBI:85493"/>
        <dbReference type="EC" id="1.3.1.124"/>
    </reaction>
</comment>
<dbReference type="HOGENOM" id="CLU_010194_1_2_1"/>